<feature type="chain" id="PRO_5011938270" description="Thioredoxin domain-containing protein" evidence="2">
    <location>
        <begin position="16"/>
        <end position="503"/>
    </location>
</feature>
<dbReference type="Pfam" id="PF00085">
    <property type="entry name" value="Thioredoxin"/>
    <property type="match status" value="1"/>
</dbReference>
<dbReference type="Gene3D" id="3.40.30.10">
    <property type="entry name" value="Glutaredoxin"/>
    <property type="match status" value="3"/>
</dbReference>
<evidence type="ECO:0000256" key="2">
    <source>
        <dbReference type="SAM" id="SignalP"/>
    </source>
</evidence>
<evidence type="ECO:0000313" key="6">
    <source>
        <dbReference type="Proteomes" id="UP000001307"/>
    </source>
</evidence>
<dbReference type="OrthoDB" id="294696at2759"/>
<dbReference type="AlphaFoldDB" id="E4X5H5"/>
<sequence>MLILSFGLCFGLASAEVLKLTSSNRDVALAEDKVSFVNFYADWCRFSRQLAPIFEAAEKELTNEEQLVFARVDCDKDGDLCKEFMVNKYPTIKLFRHGKPLKKEYRGQRSVAAIKTFLLDQIRDPIIKVKELKEIDELTKPEKRHKSMVIGYFESEDSPEYKNFQISADELVESCVFIAAIGDIAKPEMKNGQNVLFKNKLANRVDRPFYGQISNQEIFKKWTDENCVPLVREINFNNAEEITEEGLPLMIMFHKKEDTKSLETFQQAAQRWLFSQKGKINVVTAIGEQFTHPLYHLGKSIADCPVIAIDSFSHMYVFKKSFDEIVRLPHLLTFANDLHSGKLHREFHHGPDPEAEEKAQEALEEVKKIEEEAEKVQDEIEEVQEKLEEVAEKIDETMDETDKHEDELEEVDNPRQKAAKDKILEQAAAKENELLKHEDALYDELEKKEDELAELEEKKQEHLEKAQEHLEKAKSGGTPPPESQFKKLAPSETKYTLKRKDEL</sequence>
<dbReference type="SUPFAM" id="SSF52833">
    <property type="entry name" value="Thioredoxin-like"/>
    <property type="match status" value="3"/>
</dbReference>
<dbReference type="PANTHER" id="PTHR46295:SF1">
    <property type="entry name" value="ENDOPLASMIC RETICULUM RESIDENT PROTEIN 44"/>
    <property type="match status" value="1"/>
</dbReference>
<feature type="signal peptide" evidence="2">
    <location>
        <begin position="1"/>
        <end position="15"/>
    </location>
</feature>
<gene>
    <name evidence="4" type="ORF">GSOID_T00002411001</name>
    <name evidence="5" type="ORF">GSOID_T00031465001</name>
</gene>
<feature type="compositionally biased region" description="Basic and acidic residues" evidence="1">
    <location>
        <begin position="452"/>
        <end position="474"/>
    </location>
</feature>
<dbReference type="GO" id="GO:0005793">
    <property type="term" value="C:endoplasmic reticulum-Golgi intermediate compartment"/>
    <property type="evidence" value="ECO:0007669"/>
    <property type="project" value="TreeGrafter"/>
</dbReference>
<feature type="region of interest" description="Disordered" evidence="1">
    <location>
        <begin position="452"/>
        <end position="503"/>
    </location>
</feature>
<dbReference type="InterPro" id="IPR036249">
    <property type="entry name" value="Thioredoxin-like_sf"/>
</dbReference>
<proteinExistence type="predicted"/>
<dbReference type="Proteomes" id="UP000011014">
    <property type="component" value="Unassembled WGS sequence"/>
</dbReference>
<evidence type="ECO:0000313" key="5">
    <source>
        <dbReference type="EMBL" id="CBY37965.1"/>
    </source>
</evidence>
<dbReference type="InterPro" id="IPR052643">
    <property type="entry name" value="ERP44"/>
</dbReference>
<dbReference type="EMBL" id="FN653025">
    <property type="protein sequence ID" value="CBY18544.1"/>
    <property type="molecule type" value="Genomic_DNA"/>
</dbReference>
<evidence type="ECO:0000256" key="1">
    <source>
        <dbReference type="SAM" id="MobiDB-lite"/>
    </source>
</evidence>
<dbReference type="PROSITE" id="PS51352">
    <property type="entry name" value="THIOREDOXIN_2"/>
    <property type="match status" value="1"/>
</dbReference>
<dbReference type="EMBL" id="FN655099">
    <property type="protein sequence ID" value="CBY37965.1"/>
    <property type="molecule type" value="Genomic_DNA"/>
</dbReference>
<feature type="region of interest" description="Disordered" evidence="1">
    <location>
        <begin position="396"/>
        <end position="421"/>
    </location>
</feature>
<reference evidence="4" key="1">
    <citation type="journal article" date="2010" name="Science">
        <title>Plasticity of animal genome architecture unmasked by rapid evolution of a pelagic tunicate.</title>
        <authorList>
            <person name="Denoeud F."/>
            <person name="Henriet S."/>
            <person name="Mungpakdee S."/>
            <person name="Aury J.M."/>
            <person name="Da Silva C."/>
            <person name="Brinkmann H."/>
            <person name="Mikhaleva J."/>
            <person name="Olsen L.C."/>
            <person name="Jubin C."/>
            <person name="Canestro C."/>
            <person name="Bouquet J.M."/>
            <person name="Danks G."/>
            <person name="Poulain J."/>
            <person name="Campsteijn C."/>
            <person name="Adamski M."/>
            <person name="Cross I."/>
            <person name="Yadetie F."/>
            <person name="Muffato M."/>
            <person name="Louis A."/>
            <person name="Butcher S."/>
            <person name="Tsagkogeorga G."/>
            <person name="Konrad A."/>
            <person name="Singh S."/>
            <person name="Jensen M.F."/>
            <person name="Cong E.H."/>
            <person name="Eikeseth-Otteraa H."/>
            <person name="Noel B."/>
            <person name="Anthouard V."/>
            <person name="Porcel B.M."/>
            <person name="Kachouri-Lafond R."/>
            <person name="Nishino A."/>
            <person name="Ugolini M."/>
            <person name="Chourrout P."/>
            <person name="Nishida H."/>
            <person name="Aasland R."/>
            <person name="Huzurbazar S."/>
            <person name="Westhof E."/>
            <person name="Delsuc F."/>
            <person name="Lehrach H."/>
            <person name="Reinhardt R."/>
            <person name="Weissenbach J."/>
            <person name="Roy S.W."/>
            <person name="Artiguenave F."/>
            <person name="Postlethwait J.H."/>
            <person name="Manak J.R."/>
            <person name="Thompson E.M."/>
            <person name="Jaillon O."/>
            <person name="Du Pasquier L."/>
            <person name="Boudinot P."/>
            <person name="Liberles D.A."/>
            <person name="Volff J.N."/>
            <person name="Philippe H."/>
            <person name="Lenhard B."/>
            <person name="Roest Crollius H."/>
            <person name="Wincker P."/>
            <person name="Chourrout D."/>
        </authorList>
    </citation>
    <scope>NUCLEOTIDE SEQUENCE [LARGE SCALE GENOMIC DNA]</scope>
</reference>
<dbReference type="GO" id="GO:0005789">
    <property type="term" value="C:endoplasmic reticulum membrane"/>
    <property type="evidence" value="ECO:0007669"/>
    <property type="project" value="TreeGrafter"/>
</dbReference>
<evidence type="ECO:0000259" key="3">
    <source>
        <dbReference type="PROSITE" id="PS51352"/>
    </source>
</evidence>
<name>E4X5H5_OIKDI</name>
<feature type="domain" description="Thioredoxin" evidence="3">
    <location>
        <begin position="9"/>
        <end position="124"/>
    </location>
</feature>
<protein>
    <recommendedName>
        <fullName evidence="3">Thioredoxin domain-containing protein</fullName>
    </recommendedName>
</protein>
<keyword evidence="6" id="KW-1185">Reference proteome</keyword>
<dbReference type="GO" id="GO:0006457">
    <property type="term" value="P:protein folding"/>
    <property type="evidence" value="ECO:0007669"/>
    <property type="project" value="TreeGrafter"/>
</dbReference>
<dbReference type="PANTHER" id="PTHR46295">
    <property type="entry name" value="ENDOPLASMIC RETICULUM RESIDENT PROTEIN 44"/>
    <property type="match status" value="1"/>
</dbReference>
<dbReference type="GO" id="GO:0003756">
    <property type="term" value="F:protein disulfide isomerase activity"/>
    <property type="evidence" value="ECO:0007669"/>
    <property type="project" value="TreeGrafter"/>
</dbReference>
<evidence type="ECO:0000313" key="4">
    <source>
        <dbReference type="EMBL" id="CBY18544.1"/>
    </source>
</evidence>
<dbReference type="Proteomes" id="UP000001307">
    <property type="component" value="Unassembled WGS sequence"/>
</dbReference>
<dbReference type="Pfam" id="PF13848">
    <property type="entry name" value="Thioredoxin_6"/>
    <property type="match status" value="1"/>
</dbReference>
<keyword evidence="2" id="KW-0732">Signal</keyword>
<dbReference type="InterPro" id="IPR013766">
    <property type="entry name" value="Thioredoxin_domain"/>
</dbReference>
<dbReference type="FunCoup" id="E4X5H5">
    <property type="interactions" value="683"/>
</dbReference>
<dbReference type="InParanoid" id="E4X5H5"/>
<organism evidence="4">
    <name type="scientific">Oikopleura dioica</name>
    <name type="common">Tunicate</name>
    <dbReference type="NCBI Taxonomy" id="34765"/>
    <lineage>
        <taxon>Eukaryota</taxon>
        <taxon>Metazoa</taxon>
        <taxon>Chordata</taxon>
        <taxon>Tunicata</taxon>
        <taxon>Appendicularia</taxon>
        <taxon>Copelata</taxon>
        <taxon>Oikopleuridae</taxon>
        <taxon>Oikopleura</taxon>
    </lineage>
</organism>
<accession>E4X5H5</accession>